<sequence length="74" mass="8597">MLLLGEILVRKGIVREEHIWEAFDKQETCSKKLGEILIEMGHLDAKTLAQILQEQAAVPLTYKKGQLRDWMYMP</sequence>
<accession>A0A0S8GK07</accession>
<protein>
    <recommendedName>
        <fullName evidence="3">Type II secretion system protein GspE N-terminal domain-containing protein</fullName>
    </recommendedName>
</protein>
<organism evidence="1 2">
    <name type="scientific">candidate division WOR_3 bacterium SM23_60</name>
    <dbReference type="NCBI Taxonomy" id="1703780"/>
    <lineage>
        <taxon>Bacteria</taxon>
        <taxon>Bacteria division WOR-3</taxon>
    </lineage>
</organism>
<dbReference type="Proteomes" id="UP000051096">
    <property type="component" value="Unassembled WGS sequence"/>
</dbReference>
<reference evidence="1 2" key="1">
    <citation type="journal article" date="2015" name="Microbiome">
        <title>Genomic resolution of linkages in carbon, nitrogen, and sulfur cycling among widespread estuary sediment bacteria.</title>
        <authorList>
            <person name="Baker B.J."/>
            <person name="Lazar C.S."/>
            <person name="Teske A.P."/>
            <person name="Dick G.J."/>
        </authorList>
    </citation>
    <scope>NUCLEOTIDE SEQUENCE [LARGE SCALE GENOMIC DNA]</scope>
    <source>
        <strain evidence="1">SM23_60</strain>
    </source>
</reference>
<proteinExistence type="predicted"/>
<name>A0A0S8GK07_UNCW3</name>
<evidence type="ECO:0000313" key="2">
    <source>
        <dbReference type="Proteomes" id="UP000051096"/>
    </source>
</evidence>
<gene>
    <name evidence="1" type="ORF">AMJ87_02095</name>
</gene>
<dbReference type="AlphaFoldDB" id="A0A0S8GK07"/>
<comment type="caution">
    <text evidence="1">The sequence shown here is derived from an EMBL/GenBank/DDBJ whole genome shotgun (WGS) entry which is preliminary data.</text>
</comment>
<dbReference type="SUPFAM" id="SSF160246">
    <property type="entry name" value="EspE N-terminal domain-like"/>
    <property type="match status" value="1"/>
</dbReference>
<evidence type="ECO:0008006" key="3">
    <source>
        <dbReference type="Google" id="ProtNLM"/>
    </source>
</evidence>
<evidence type="ECO:0000313" key="1">
    <source>
        <dbReference type="EMBL" id="KPK73335.1"/>
    </source>
</evidence>
<dbReference type="InterPro" id="IPR037257">
    <property type="entry name" value="T2SS_E_N_sf"/>
</dbReference>
<dbReference type="EMBL" id="LJUO01000011">
    <property type="protein sequence ID" value="KPK73335.1"/>
    <property type="molecule type" value="Genomic_DNA"/>
</dbReference>